<evidence type="ECO:0000256" key="1">
    <source>
        <dbReference type="SAM" id="Phobius"/>
    </source>
</evidence>
<evidence type="ECO:0000313" key="2">
    <source>
        <dbReference type="EMBL" id="WAA13364.1"/>
    </source>
</evidence>
<proteinExistence type="predicted"/>
<keyword evidence="3" id="KW-1185">Reference proteome</keyword>
<gene>
    <name evidence="2" type="ORF">OE105_04415</name>
</gene>
<keyword evidence="1" id="KW-0812">Transmembrane</keyword>
<dbReference type="Proteomes" id="UP001164726">
    <property type="component" value="Chromosome"/>
</dbReference>
<keyword evidence="1" id="KW-0472">Membrane</keyword>
<feature type="transmembrane region" description="Helical" evidence="1">
    <location>
        <begin position="6"/>
        <end position="26"/>
    </location>
</feature>
<dbReference type="AlphaFoldDB" id="A0A9E8RZP6"/>
<evidence type="ECO:0000313" key="3">
    <source>
        <dbReference type="Proteomes" id="UP001164726"/>
    </source>
</evidence>
<accession>A0A9E8RZP6</accession>
<organism evidence="2 3">
    <name type="scientific">Fervidibacillus halotolerans</name>
    <dbReference type="NCBI Taxonomy" id="2980027"/>
    <lineage>
        <taxon>Bacteria</taxon>
        <taxon>Bacillati</taxon>
        <taxon>Bacillota</taxon>
        <taxon>Bacilli</taxon>
        <taxon>Bacillales</taxon>
        <taxon>Bacillaceae</taxon>
        <taxon>Fervidibacillus</taxon>
    </lineage>
</organism>
<dbReference type="EMBL" id="CP106877">
    <property type="protein sequence ID" value="WAA13364.1"/>
    <property type="molecule type" value="Genomic_DNA"/>
</dbReference>
<dbReference type="KEGG" id="fhl:OE105_04415"/>
<name>A0A9E8RZP6_9BACI</name>
<protein>
    <submittedName>
        <fullName evidence="2">Uncharacterized protein</fullName>
    </submittedName>
</protein>
<dbReference type="RefSeq" id="WP_275421525.1">
    <property type="nucleotide sequence ID" value="NZ_CP106877.1"/>
</dbReference>
<feature type="transmembrane region" description="Helical" evidence="1">
    <location>
        <begin position="38"/>
        <end position="59"/>
    </location>
</feature>
<reference evidence="2" key="1">
    <citation type="submission" date="2022-09" db="EMBL/GenBank/DDBJ databases">
        <title>Complete Genomes of Fervidibacillus albus and Fervidibacillus halotolerans isolated from tidal flat sediments.</title>
        <authorList>
            <person name="Kwon K.K."/>
            <person name="Yang S.-H."/>
            <person name="Park M.J."/>
            <person name="Oh H.-M."/>
        </authorList>
    </citation>
    <scope>NUCLEOTIDE SEQUENCE</scope>
    <source>
        <strain evidence="2">MEBiC13594</strain>
    </source>
</reference>
<sequence length="61" mass="7059">MASSVLTIVKIILLLTVIGLFIWALIGEKNKEKNDYETFKYGKYMIYLLVLEVGILIIFDF</sequence>
<keyword evidence="1" id="KW-1133">Transmembrane helix</keyword>